<reference evidence="1" key="1">
    <citation type="submission" date="2023-05" db="EMBL/GenBank/DDBJ databases">
        <authorList>
            <person name="Huff M."/>
        </authorList>
    </citation>
    <scope>NUCLEOTIDE SEQUENCE</scope>
</reference>
<dbReference type="AlphaFoldDB" id="A0AAD2ECC4"/>
<dbReference type="GO" id="GO:0046872">
    <property type="term" value="F:metal ion binding"/>
    <property type="evidence" value="ECO:0007669"/>
    <property type="project" value="InterPro"/>
</dbReference>
<organism evidence="1 2">
    <name type="scientific">Fraxinus pennsylvanica</name>
    <dbReference type="NCBI Taxonomy" id="56036"/>
    <lineage>
        <taxon>Eukaryota</taxon>
        <taxon>Viridiplantae</taxon>
        <taxon>Streptophyta</taxon>
        <taxon>Embryophyta</taxon>
        <taxon>Tracheophyta</taxon>
        <taxon>Spermatophyta</taxon>
        <taxon>Magnoliopsida</taxon>
        <taxon>eudicotyledons</taxon>
        <taxon>Gunneridae</taxon>
        <taxon>Pentapetalae</taxon>
        <taxon>asterids</taxon>
        <taxon>lamiids</taxon>
        <taxon>Lamiales</taxon>
        <taxon>Oleaceae</taxon>
        <taxon>Oleeae</taxon>
        <taxon>Fraxinus</taxon>
    </lineage>
</organism>
<evidence type="ECO:0000313" key="1">
    <source>
        <dbReference type="EMBL" id="CAI9785364.1"/>
    </source>
</evidence>
<dbReference type="SUPFAM" id="SSF55008">
    <property type="entry name" value="HMA, heavy metal-associated domain"/>
    <property type="match status" value="1"/>
</dbReference>
<dbReference type="EMBL" id="OU503056">
    <property type="protein sequence ID" value="CAI9785364.1"/>
    <property type="molecule type" value="Genomic_DNA"/>
</dbReference>
<evidence type="ECO:0008006" key="3">
    <source>
        <dbReference type="Google" id="ProtNLM"/>
    </source>
</evidence>
<dbReference type="Gene3D" id="3.30.70.100">
    <property type="match status" value="1"/>
</dbReference>
<accession>A0AAD2ECC4</accession>
<evidence type="ECO:0000313" key="2">
    <source>
        <dbReference type="Proteomes" id="UP000834106"/>
    </source>
</evidence>
<sequence length="121" mass="12997">MSVVRWNQNELDSTQEKELKCGPLPPTTLAAIESLAIPLVQEVVFLADFRCSGCQQRVAEIMSKMNGETQSVVISVLEKKVTLTCTYEVANRLPQGSSVAICNGITMGGRAGISIPVSVLT</sequence>
<name>A0AAD2ECC4_9LAMI</name>
<gene>
    <name evidence="1" type="ORF">FPE_LOCUS32794</name>
</gene>
<protein>
    <recommendedName>
        <fullName evidence="3">HMA domain-containing protein</fullName>
    </recommendedName>
</protein>
<keyword evidence="2" id="KW-1185">Reference proteome</keyword>
<dbReference type="InterPro" id="IPR036163">
    <property type="entry name" value="HMA_dom_sf"/>
</dbReference>
<proteinExistence type="predicted"/>
<dbReference type="Proteomes" id="UP000834106">
    <property type="component" value="Chromosome 21"/>
</dbReference>